<evidence type="ECO:0000256" key="4">
    <source>
        <dbReference type="ARBA" id="ARBA00022989"/>
    </source>
</evidence>
<feature type="transmembrane region" description="Helical" evidence="7">
    <location>
        <begin position="36"/>
        <end position="58"/>
    </location>
</feature>
<keyword evidence="4 7" id="KW-1133">Transmembrane helix</keyword>
<evidence type="ECO:0000313" key="9">
    <source>
        <dbReference type="EMBL" id="MCS7480999.1"/>
    </source>
</evidence>
<proteinExistence type="predicted"/>
<dbReference type="GO" id="GO:0015297">
    <property type="term" value="F:antiporter activity"/>
    <property type="evidence" value="ECO:0007669"/>
    <property type="project" value="InterPro"/>
</dbReference>
<organism evidence="9 10">
    <name type="scientific">Umezawaea endophytica</name>
    <dbReference type="NCBI Taxonomy" id="1654476"/>
    <lineage>
        <taxon>Bacteria</taxon>
        <taxon>Bacillati</taxon>
        <taxon>Actinomycetota</taxon>
        <taxon>Actinomycetes</taxon>
        <taxon>Pseudonocardiales</taxon>
        <taxon>Pseudonocardiaceae</taxon>
        <taxon>Umezawaea</taxon>
    </lineage>
</organism>
<feature type="transmembrane region" description="Helical" evidence="7">
    <location>
        <begin position="379"/>
        <end position="404"/>
    </location>
</feature>
<feature type="transmembrane region" description="Helical" evidence="7">
    <location>
        <begin position="203"/>
        <end position="225"/>
    </location>
</feature>
<feature type="transmembrane region" description="Helical" evidence="7">
    <location>
        <begin position="6"/>
        <end position="24"/>
    </location>
</feature>
<dbReference type="PANTHER" id="PTHR32468:SF0">
    <property type="entry name" value="K(+)_H(+) ANTIPORTER 1"/>
    <property type="match status" value="1"/>
</dbReference>
<accession>A0A9X2VRP0</accession>
<dbReference type="EMBL" id="JANYMP010000016">
    <property type="protein sequence ID" value="MCS7480999.1"/>
    <property type="molecule type" value="Genomic_DNA"/>
</dbReference>
<evidence type="ECO:0000313" key="10">
    <source>
        <dbReference type="Proteomes" id="UP001141259"/>
    </source>
</evidence>
<evidence type="ECO:0000256" key="7">
    <source>
        <dbReference type="SAM" id="Phobius"/>
    </source>
</evidence>
<keyword evidence="10" id="KW-1185">Reference proteome</keyword>
<dbReference type="Gene3D" id="1.20.1530.20">
    <property type="match status" value="1"/>
</dbReference>
<feature type="transmembrane region" description="Helical" evidence="7">
    <location>
        <begin position="289"/>
        <end position="311"/>
    </location>
</feature>
<evidence type="ECO:0000256" key="3">
    <source>
        <dbReference type="ARBA" id="ARBA00022692"/>
    </source>
</evidence>
<feature type="domain" description="Cation/H+ exchanger transmembrane" evidence="8">
    <location>
        <begin position="19"/>
        <end position="402"/>
    </location>
</feature>
<dbReference type="RefSeq" id="WP_259626492.1">
    <property type="nucleotide sequence ID" value="NZ_JANYMP010000016.1"/>
</dbReference>
<evidence type="ECO:0000256" key="2">
    <source>
        <dbReference type="ARBA" id="ARBA00022448"/>
    </source>
</evidence>
<feature type="transmembrane region" description="Helical" evidence="7">
    <location>
        <begin position="70"/>
        <end position="90"/>
    </location>
</feature>
<dbReference type="InterPro" id="IPR038770">
    <property type="entry name" value="Na+/solute_symporter_sf"/>
</dbReference>
<dbReference type="GO" id="GO:1902600">
    <property type="term" value="P:proton transmembrane transport"/>
    <property type="evidence" value="ECO:0007669"/>
    <property type="project" value="InterPro"/>
</dbReference>
<sequence>MGGVLVSVHVVAVLAVVLAAALVGRTAARAVRQPEVIGEILAGLLIVPAVAAVAGHGALAGLLPPDVLDVLKHIGKIGLVLFLVGVAHELRRGSGSLGSRTVGWVTLGSFVPALLSGLVFAAWVLWSDDEALRGGAPALSLVLMIAVALSVTAVPVLARILEDRDLMAGRNGKLSMAAAVFTDSTAWLLLVVALGTASGGWGGVVRSVVVLAIGVALALLGRVLLRGRTSNTLAARFPRLMSVVVAVVALALAIEMENWGLTAVFGAFIVGLSMPNGEDAHLWEGITRPVASLGRLFVPVFFVVAGMGLFSTPTAELPWVAAVLATVLAIAGKVGGSYLGARLGGESRRDSITIGVMMNTRGLTEIVVLQAGYSAGLLSAGLFLALVIMTLITTGLTGPLLSLIDLRARRTAPRPVLEPQGGTQ</sequence>
<feature type="transmembrane region" description="Helical" evidence="7">
    <location>
        <begin position="174"/>
        <end position="197"/>
    </location>
</feature>
<feature type="transmembrane region" description="Helical" evidence="7">
    <location>
        <begin position="317"/>
        <end position="340"/>
    </location>
</feature>
<name>A0A9X2VRP0_9PSEU</name>
<comment type="subcellular location">
    <subcellularLocation>
        <location evidence="1">Membrane</location>
        <topology evidence="1">Multi-pass membrane protein</topology>
    </subcellularLocation>
</comment>
<gene>
    <name evidence="9" type="ORF">NZH93_29445</name>
</gene>
<evidence type="ECO:0000259" key="8">
    <source>
        <dbReference type="Pfam" id="PF00999"/>
    </source>
</evidence>
<keyword evidence="3 7" id="KW-0812">Transmembrane</keyword>
<evidence type="ECO:0000256" key="1">
    <source>
        <dbReference type="ARBA" id="ARBA00004141"/>
    </source>
</evidence>
<dbReference type="Pfam" id="PF00999">
    <property type="entry name" value="Na_H_Exchanger"/>
    <property type="match status" value="1"/>
</dbReference>
<dbReference type="GO" id="GO:0016020">
    <property type="term" value="C:membrane"/>
    <property type="evidence" value="ECO:0007669"/>
    <property type="project" value="UniProtKB-SubCell"/>
</dbReference>
<keyword evidence="2" id="KW-0813">Transport</keyword>
<keyword evidence="5" id="KW-0406">Ion transport</keyword>
<protein>
    <submittedName>
        <fullName evidence="9">Cation:proton antiporter</fullName>
    </submittedName>
</protein>
<evidence type="ECO:0000256" key="6">
    <source>
        <dbReference type="ARBA" id="ARBA00023136"/>
    </source>
</evidence>
<feature type="transmembrane region" description="Helical" evidence="7">
    <location>
        <begin position="138"/>
        <end position="162"/>
    </location>
</feature>
<dbReference type="Proteomes" id="UP001141259">
    <property type="component" value="Unassembled WGS sequence"/>
</dbReference>
<evidence type="ECO:0000256" key="5">
    <source>
        <dbReference type="ARBA" id="ARBA00023065"/>
    </source>
</evidence>
<feature type="transmembrane region" description="Helical" evidence="7">
    <location>
        <begin position="102"/>
        <end position="126"/>
    </location>
</feature>
<feature type="transmembrane region" description="Helical" evidence="7">
    <location>
        <begin position="237"/>
        <end position="254"/>
    </location>
</feature>
<reference evidence="9" key="1">
    <citation type="submission" date="2022-08" db="EMBL/GenBank/DDBJ databases">
        <authorList>
            <person name="Tistechok S."/>
            <person name="Samborskyy M."/>
            <person name="Roman I."/>
        </authorList>
    </citation>
    <scope>NUCLEOTIDE SEQUENCE</scope>
    <source>
        <strain evidence="9">DSM 103496</strain>
    </source>
</reference>
<dbReference type="InterPro" id="IPR050794">
    <property type="entry name" value="CPA2_transporter"/>
</dbReference>
<dbReference type="InterPro" id="IPR006153">
    <property type="entry name" value="Cation/H_exchanger_TM"/>
</dbReference>
<dbReference type="AlphaFoldDB" id="A0A9X2VRP0"/>
<comment type="caution">
    <text evidence="9">The sequence shown here is derived from an EMBL/GenBank/DDBJ whole genome shotgun (WGS) entry which is preliminary data.</text>
</comment>
<keyword evidence="6 7" id="KW-0472">Membrane</keyword>
<dbReference type="PANTHER" id="PTHR32468">
    <property type="entry name" value="CATION/H + ANTIPORTER"/>
    <property type="match status" value="1"/>
</dbReference>